<evidence type="ECO:0000259" key="5">
    <source>
        <dbReference type="Pfam" id="PF24517"/>
    </source>
</evidence>
<organism evidence="6 7">
    <name type="scientific">Acrasis kona</name>
    <dbReference type="NCBI Taxonomy" id="1008807"/>
    <lineage>
        <taxon>Eukaryota</taxon>
        <taxon>Discoba</taxon>
        <taxon>Heterolobosea</taxon>
        <taxon>Tetramitia</taxon>
        <taxon>Eutetramitia</taxon>
        <taxon>Acrasidae</taxon>
        <taxon>Acrasis</taxon>
    </lineage>
</organism>
<evidence type="ECO:0000256" key="4">
    <source>
        <dbReference type="SAM" id="SignalP"/>
    </source>
</evidence>
<dbReference type="GO" id="GO:0005576">
    <property type="term" value="C:extracellular region"/>
    <property type="evidence" value="ECO:0007669"/>
    <property type="project" value="UniProtKB-SubCell"/>
</dbReference>
<dbReference type="Pfam" id="PF24517">
    <property type="entry name" value="CBM96"/>
    <property type="match status" value="1"/>
</dbReference>
<evidence type="ECO:0000256" key="1">
    <source>
        <dbReference type="ARBA" id="ARBA00004613"/>
    </source>
</evidence>
<dbReference type="EMBL" id="JAOPGA020000326">
    <property type="protein sequence ID" value="KAL0478190.1"/>
    <property type="molecule type" value="Genomic_DNA"/>
</dbReference>
<protein>
    <recommendedName>
        <fullName evidence="5">Carbohydrate-binding module family 96 domain-containing protein</fullName>
    </recommendedName>
</protein>
<name>A0AAW2YLV3_9EUKA</name>
<evidence type="ECO:0000313" key="7">
    <source>
        <dbReference type="Proteomes" id="UP001431209"/>
    </source>
</evidence>
<dbReference type="InterPro" id="IPR055372">
    <property type="entry name" value="CBM96"/>
</dbReference>
<dbReference type="Proteomes" id="UP001431209">
    <property type="component" value="Unassembled WGS sequence"/>
</dbReference>
<comment type="caution">
    <text evidence="6">The sequence shown here is derived from an EMBL/GenBank/DDBJ whole genome shotgun (WGS) entry which is preliminary data.</text>
</comment>
<keyword evidence="2" id="KW-0964">Secreted</keyword>
<comment type="subcellular location">
    <subcellularLocation>
        <location evidence="1">Secreted</location>
    </subcellularLocation>
</comment>
<feature type="chain" id="PRO_5043385714" description="Carbohydrate-binding module family 96 domain-containing protein" evidence="4">
    <location>
        <begin position="20"/>
        <end position="210"/>
    </location>
</feature>
<evidence type="ECO:0000256" key="3">
    <source>
        <dbReference type="ARBA" id="ARBA00022729"/>
    </source>
</evidence>
<gene>
    <name evidence="6" type="ORF">AKO1_001854</name>
</gene>
<feature type="domain" description="Carbohydrate-binding module family 96" evidence="5">
    <location>
        <begin position="94"/>
        <end position="189"/>
    </location>
</feature>
<sequence>MMKHSLVLIAVCIIGATIADTIQIKTNKDAQVTRSSYGGCGVPCPDAKQGTATTINIGSYHLSSSGLFGYFLAPLNKDCSITKAELVFPKDAFISSAGSGQAILQISKLDGSNWTEDSVTYNTKPSTVGPQLGTIVIGDQLNVNLIPSPLDVTGAVITSLNQGEQEFGVEASTSNGNSVFLNSREKGEELATFLNIQFECQQVTASPVEN</sequence>
<keyword evidence="3 4" id="KW-0732">Signal</keyword>
<dbReference type="AlphaFoldDB" id="A0AAW2YLV3"/>
<dbReference type="NCBIfam" id="NF033679">
    <property type="entry name" value="DNRLRE_dom"/>
    <property type="match status" value="1"/>
</dbReference>
<feature type="signal peptide" evidence="4">
    <location>
        <begin position="1"/>
        <end position="19"/>
    </location>
</feature>
<evidence type="ECO:0000313" key="6">
    <source>
        <dbReference type="EMBL" id="KAL0478190.1"/>
    </source>
</evidence>
<evidence type="ECO:0000256" key="2">
    <source>
        <dbReference type="ARBA" id="ARBA00022525"/>
    </source>
</evidence>
<keyword evidence="7" id="KW-1185">Reference proteome</keyword>
<accession>A0AAW2YLV3</accession>
<reference evidence="6 7" key="1">
    <citation type="submission" date="2024-03" db="EMBL/GenBank/DDBJ databases">
        <title>The Acrasis kona genome and developmental transcriptomes reveal deep origins of eukaryotic multicellular pathways.</title>
        <authorList>
            <person name="Sheikh S."/>
            <person name="Fu C.-J."/>
            <person name="Brown M.W."/>
            <person name="Baldauf S.L."/>
        </authorList>
    </citation>
    <scope>NUCLEOTIDE SEQUENCE [LARGE SCALE GENOMIC DNA]</scope>
    <source>
        <strain evidence="6 7">ATCC MYA-3509</strain>
    </source>
</reference>
<proteinExistence type="predicted"/>